<dbReference type="PROSITE" id="PS50041">
    <property type="entry name" value="C_TYPE_LECTIN_2"/>
    <property type="match status" value="1"/>
</dbReference>
<dbReference type="InterPro" id="IPR018378">
    <property type="entry name" value="C-type_lectin_CS"/>
</dbReference>
<dbReference type="EMBL" id="BLXT01002861">
    <property type="protein sequence ID" value="GFN98794.1"/>
    <property type="molecule type" value="Genomic_DNA"/>
</dbReference>
<feature type="domain" description="C-type lectin" evidence="2">
    <location>
        <begin position="1"/>
        <end position="99"/>
    </location>
</feature>
<dbReference type="PANTHER" id="PTHR22803">
    <property type="entry name" value="MANNOSE, PHOSPHOLIPASE, LECTIN RECEPTOR RELATED"/>
    <property type="match status" value="1"/>
</dbReference>
<name>A0AAV3ZSL4_9GAST</name>
<protein>
    <submittedName>
        <fullName evidence="3">Pulmonary surfactant-associated protein d</fullName>
    </submittedName>
</protein>
<dbReference type="InterPro" id="IPR016187">
    <property type="entry name" value="CTDL_fold"/>
</dbReference>
<dbReference type="PROSITE" id="PS00615">
    <property type="entry name" value="C_TYPE_LECTIN_1"/>
    <property type="match status" value="1"/>
</dbReference>
<dbReference type="Pfam" id="PF00059">
    <property type="entry name" value="Lectin_C"/>
    <property type="match status" value="1"/>
</dbReference>
<reference evidence="3 4" key="1">
    <citation type="journal article" date="2021" name="Elife">
        <title>Chloroplast acquisition without the gene transfer in kleptoplastic sea slugs, Plakobranchus ocellatus.</title>
        <authorList>
            <person name="Maeda T."/>
            <person name="Takahashi S."/>
            <person name="Yoshida T."/>
            <person name="Shimamura S."/>
            <person name="Takaki Y."/>
            <person name="Nagai Y."/>
            <person name="Toyoda A."/>
            <person name="Suzuki Y."/>
            <person name="Arimoto A."/>
            <person name="Ishii H."/>
            <person name="Satoh N."/>
            <person name="Nishiyama T."/>
            <person name="Hasebe M."/>
            <person name="Maruyama T."/>
            <person name="Minagawa J."/>
            <person name="Obokata J."/>
            <person name="Shigenobu S."/>
        </authorList>
    </citation>
    <scope>NUCLEOTIDE SEQUENCE [LARGE SCALE GENOMIC DNA]</scope>
</reference>
<dbReference type="SUPFAM" id="SSF56436">
    <property type="entry name" value="C-type lectin-like"/>
    <property type="match status" value="1"/>
</dbReference>
<dbReference type="Gene3D" id="3.10.100.10">
    <property type="entry name" value="Mannose-Binding Protein A, subunit A"/>
    <property type="match status" value="1"/>
</dbReference>
<dbReference type="InterPro" id="IPR016186">
    <property type="entry name" value="C-type_lectin-like/link_sf"/>
</dbReference>
<comment type="caution">
    <text evidence="3">The sequence shown here is derived from an EMBL/GenBank/DDBJ whole genome shotgun (WGS) entry which is preliminary data.</text>
</comment>
<dbReference type="InterPro" id="IPR001304">
    <property type="entry name" value="C-type_lectin-like"/>
</dbReference>
<dbReference type="SMART" id="SM00034">
    <property type="entry name" value="CLECT"/>
    <property type="match status" value="1"/>
</dbReference>
<accession>A0AAV3ZSL4</accession>
<organism evidence="3 4">
    <name type="scientific">Plakobranchus ocellatus</name>
    <dbReference type="NCBI Taxonomy" id="259542"/>
    <lineage>
        <taxon>Eukaryota</taxon>
        <taxon>Metazoa</taxon>
        <taxon>Spiralia</taxon>
        <taxon>Lophotrochozoa</taxon>
        <taxon>Mollusca</taxon>
        <taxon>Gastropoda</taxon>
        <taxon>Heterobranchia</taxon>
        <taxon>Euthyneura</taxon>
        <taxon>Panpulmonata</taxon>
        <taxon>Sacoglossa</taxon>
        <taxon>Placobranchoidea</taxon>
        <taxon>Plakobranchidae</taxon>
        <taxon>Plakobranchus</taxon>
    </lineage>
</organism>
<keyword evidence="1" id="KW-1015">Disulfide bond</keyword>
<dbReference type="CDD" id="cd00037">
    <property type="entry name" value="CLECT"/>
    <property type="match status" value="1"/>
</dbReference>
<gene>
    <name evidence="3" type="ORF">PoB_002530000</name>
</gene>
<dbReference type="InterPro" id="IPR050111">
    <property type="entry name" value="C-type_lectin/snaclec_domain"/>
</dbReference>
<dbReference type="AlphaFoldDB" id="A0AAV3ZSL4"/>
<evidence type="ECO:0000313" key="3">
    <source>
        <dbReference type="EMBL" id="GFN98794.1"/>
    </source>
</evidence>
<evidence type="ECO:0000256" key="1">
    <source>
        <dbReference type="ARBA" id="ARBA00023157"/>
    </source>
</evidence>
<evidence type="ECO:0000313" key="4">
    <source>
        <dbReference type="Proteomes" id="UP000735302"/>
    </source>
</evidence>
<sequence length="102" mass="12038">MNKLCKAIGGYLVELDSREEQNFVTGFMRAHDKYNAYTGGNDIRREGTFVYYNSKKPMPALKWRPGNPNNWNSNEDCVQIWWKDLNDITCSRRDKYICEISF</sequence>
<evidence type="ECO:0000259" key="2">
    <source>
        <dbReference type="PROSITE" id="PS50041"/>
    </source>
</evidence>
<keyword evidence="4" id="KW-1185">Reference proteome</keyword>
<proteinExistence type="predicted"/>
<dbReference type="Proteomes" id="UP000735302">
    <property type="component" value="Unassembled WGS sequence"/>
</dbReference>